<gene>
    <name evidence="3" type="ORF">C493_21881</name>
</gene>
<sequence length="278" mass="30730">MDGEAVSQYFDATADVYTTETEIDEMDPPPLVDEFIDHRCKKGDRLLEIGCGDGKLLEYVLEYTDISEAYGIDISTEMLPDPDNDAQGQYLHASATDLPLPFEREGFDFVVMSDVLHHLVGPYRWEAKRRAQAALVEATNLLRPGGYLLVKDIFYESRAGPDTLTSHLIFLGLRHCSGVASRIDVEALPGLLVSFYTRDELRELLRQSGTTVVDRSIERGSKQSTVRRLLVGDSGCIRLYAEKKRRDNPPTNAKRVDAAGSRSEGGADAENGSGARDG</sequence>
<evidence type="ECO:0000313" key="3">
    <source>
        <dbReference type="EMBL" id="ELY48528.1"/>
    </source>
</evidence>
<dbReference type="RefSeq" id="WP_007261620.1">
    <property type="nucleotide sequence ID" value="NZ_AOHZ01000111.1"/>
</dbReference>
<dbReference type="AlphaFoldDB" id="L9WJL2"/>
<organism evidence="3 4">
    <name type="scientific">Natronolimnohabitans innermongolicus JCM 12255</name>
    <dbReference type="NCBI Taxonomy" id="1227499"/>
    <lineage>
        <taxon>Archaea</taxon>
        <taxon>Methanobacteriati</taxon>
        <taxon>Methanobacteriota</taxon>
        <taxon>Stenosarchaea group</taxon>
        <taxon>Halobacteria</taxon>
        <taxon>Halobacteriales</taxon>
        <taxon>Natrialbaceae</taxon>
        <taxon>Natronolimnohabitans</taxon>
    </lineage>
</organism>
<dbReference type="InterPro" id="IPR013216">
    <property type="entry name" value="Methyltransf_11"/>
</dbReference>
<dbReference type="SUPFAM" id="SSF53335">
    <property type="entry name" value="S-adenosyl-L-methionine-dependent methyltransferases"/>
    <property type="match status" value="1"/>
</dbReference>
<accession>L9WJL2</accession>
<dbReference type="Gene3D" id="3.40.50.150">
    <property type="entry name" value="Vaccinia Virus protein VP39"/>
    <property type="match status" value="1"/>
</dbReference>
<dbReference type="InterPro" id="IPR029063">
    <property type="entry name" value="SAM-dependent_MTases_sf"/>
</dbReference>
<keyword evidence="4" id="KW-1185">Reference proteome</keyword>
<dbReference type="OrthoDB" id="11691at2157"/>
<feature type="region of interest" description="Disordered" evidence="1">
    <location>
        <begin position="241"/>
        <end position="278"/>
    </location>
</feature>
<name>L9WJL2_9EURY</name>
<dbReference type="GO" id="GO:0008757">
    <property type="term" value="F:S-adenosylmethionine-dependent methyltransferase activity"/>
    <property type="evidence" value="ECO:0007669"/>
    <property type="project" value="InterPro"/>
</dbReference>
<reference evidence="3 4" key="1">
    <citation type="journal article" date="2014" name="PLoS Genet.">
        <title>Phylogenetically driven sequencing of extremely halophilic archaea reveals strategies for static and dynamic osmo-response.</title>
        <authorList>
            <person name="Becker E.A."/>
            <person name="Seitzer P.M."/>
            <person name="Tritt A."/>
            <person name="Larsen D."/>
            <person name="Krusor M."/>
            <person name="Yao A.I."/>
            <person name="Wu D."/>
            <person name="Madern D."/>
            <person name="Eisen J.A."/>
            <person name="Darling A.E."/>
            <person name="Facciotti M.T."/>
        </authorList>
    </citation>
    <scope>NUCLEOTIDE SEQUENCE [LARGE SCALE GENOMIC DNA]</scope>
    <source>
        <strain evidence="3 4">JCM 12255</strain>
    </source>
</reference>
<dbReference type="Proteomes" id="UP000011602">
    <property type="component" value="Unassembled WGS sequence"/>
</dbReference>
<dbReference type="PANTHER" id="PTHR43591">
    <property type="entry name" value="METHYLTRANSFERASE"/>
    <property type="match status" value="1"/>
</dbReference>
<protein>
    <recommendedName>
        <fullName evidence="2">Methyltransferase type 11 domain-containing protein</fullName>
    </recommendedName>
</protein>
<dbReference type="STRING" id="1227499.C493_21881"/>
<comment type="caution">
    <text evidence="3">The sequence shown here is derived from an EMBL/GenBank/DDBJ whole genome shotgun (WGS) entry which is preliminary data.</text>
</comment>
<dbReference type="CDD" id="cd02440">
    <property type="entry name" value="AdoMet_MTases"/>
    <property type="match status" value="1"/>
</dbReference>
<dbReference type="EMBL" id="AOHZ01000111">
    <property type="protein sequence ID" value="ELY48528.1"/>
    <property type="molecule type" value="Genomic_DNA"/>
</dbReference>
<evidence type="ECO:0000256" key="1">
    <source>
        <dbReference type="SAM" id="MobiDB-lite"/>
    </source>
</evidence>
<dbReference type="eggNOG" id="arCOG01773">
    <property type="taxonomic scope" value="Archaea"/>
</dbReference>
<feature type="domain" description="Methyltransferase type 11" evidence="2">
    <location>
        <begin position="47"/>
        <end position="150"/>
    </location>
</feature>
<evidence type="ECO:0000259" key="2">
    <source>
        <dbReference type="Pfam" id="PF08241"/>
    </source>
</evidence>
<proteinExistence type="predicted"/>
<evidence type="ECO:0000313" key="4">
    <source>
        <dbReference type="Proteomes" id="UP000011602"/>
    </source>
</evidence>
<dbReference type="Pfam" id="PF08241">
    <property type="entry name" value="Methyltransf_11"/>
    <property type="match status" value="1"/>
</dbReference>